<dbReference type="STRING" id="1915309.AXG55_09170"/>
<proteinExistence type="predicted"/>
<dbReference type="AlphaFoldDB" id="A0A1L4D1J8"/>
<dbReference type="KEGG" id="saqi:AXG55_09170"/>
<feature type="chain" id="PRO_5012837664" evidence="1">
    <location>
        <begin position="25"/>
        <end position="542"/>
    </location>
</feature>
<organism evidence="2 3">
    <name type="scientific">Silvanigrella aquatica</name>
    <dbReference type="NCBI Taxonomy" id="1915309"/>
    <lineage>
        <taxon>Bacteria</taxon>
        <taxon>Pseudomonadati</taxon>
        <taxon>Bdellovibrionota</taxon>
        <taxon>Oligoflexia</taxon>
        <taxon>Silvanigrellales</taxon>
        <taxon>Silvanigrellaceae</taxon>
        <taxon>Silvanigrella</taxon>
    </lineage>
</organism>
<evidence type="ECO:0000256" key="1">
    <source>
        <dbReference type="SAM" id="SignalP"/>
    </source>
</evidence>
<dbReference type="Proteomes" id="UP000184731">
    <property type="component" value="Chromosome"/>
</dbReference>
<gene>
    <name evidence="2" type="ORF">AXG55_09170</name>
</gene>
<name>A0A1L4D1J8_9BACT</name>
<keyword evidence="1" id="KW-0732">Signal</keyword>
<dbReference type="Pfam" id="PF16683">
    <property type="entry name" value="TGase_elicitor"/>
    <property type="match status" value="1"/>
</dbReference>
<reference evidence="2 3" key="1">
    <citation type="submission" date="2016-10" db="EMBL/GenBank/DDBJ databases">
        <title>Silvanigrella aquatica sp. nov., isolated from a freshwater lake located in the Black Forest, Germany, description of Silvanigrellaceae fam. nov., Silvanigrellales ord. nov., reclassification of the order Bdellovibrionales in the class Oligoflexia, reclassification of the families Bacteriovoracaceae and Halobacteriovoraceae in the new order Bacteriovoracales ord. nov., and reclassification of the family Pseudobacteriovoracaceae in the order Oligoflexiales.</title>
        <authorList>
            <person name="Hahn M.W."/>
            <person name="Schmidt J."/>
            <person name="Koll U."/>
            <person name="Rohde M."/>
            <person name="Verbag S."/>
            <person name="Pitt A."/>
            <person name="Nakai R."/>
            <person name="Naganuma T."/>
            <person name="Lang E."/>
        </authorList>
    </citation>
    <scope>NUCLEOTIDE SEQUENCE [LARGE SCALE GENOMIC DNA]</scope>
    <source>
        <strain evidence="2 3">MWH-Nonnen-W8red</strain>
    </source>
</reference>
<sequence>MFKKVFLRKIPIAIALGIASTAQAENEINLEQFLIDFYSNPIETMNKIPPKSQIYRSQSNSPQFSQEEITSQNFIEKKDKIRSKIIRNGNKSKKRISPYSAYLGNDNPQNLIDKPENFIDNIYVIDSKNIASARLNFQPWSGSYWPLSEASIASRYTDLNRPKNDVNKYSEYILQQFPAENLVSEGKTNSLSPAEKYDLLMNDKNYTLTNSILSEVKNYGKFEGWEGICHGWAPAAYMYKRPIRSVSVANAEGKSITFYPADIKALTSLLWANLSYTSKFVGGRCNEKNPARDANGRIQSQDCFDTNPGSFHLALVNQIGINKKSFVFDATYDFQVWNQPLVSYSYYYFNPQTGQASSKSSDVMIKASDFKRDPFKSYRSQNSSFIVGVKTKVEYIGETWQDASTRDNPSRDSVVAVEYIYDLEIDTSGKIIGGEWYQTAHPDFMWTPTSNSDITTNLVPSPTNYNYEYIFKYHNYMWNENPTRPVSEWTYYSAYAAKQRRVPLENIIRNLTAWASMEHGGEAPENCKQPCVPSIYKWHNYE</sequence>
<evidence type="ECO:0000313" key="2">
    <source>
        <dbReference type="EMBL" id="APJ04067.1"/>
    </source>
</evidence>
<dbReference type="EMBL" id="CP017834">
    <property type="protein sequence ID" value="APJ04067.1"/>
    <property type="molecule type" value="Genomic_DNA"/>
</dbReference>
<protein>
    <submittedName>
        <fullName evidence="2">Uncharacterized protein</fullName>
    </submittedName>
</protein>
<evidence type="ECO:0000313" key="3">
    <source>
        <dbReference type="Proteomes" id="UP000184731"/>
    </source>
</evidence>
<dbReference type="InterPro" id="IPR032048">
    <property type="entry name" value="TGase_elicitor"/>
</dbReference>
<accession>A0A1L4D1J8</accession>
<dbReference type="GO" id="GO:0016755">
    <property type="term" value="F:aminoacyltransferase activity"/>
    <property type="evidence" value="ECO:0007669"/>
    <property type="project" value="InterPro"/>
</dbReference>
<feature type="signal peptide" evidence="1">
    <location>
        <begin position="1"/>
        <end position="24"/>
    </location>
</feature>
<dbReference type="OrthoDB" id="5888723at2"/>
<keyword evidence="3" id="KW-1185">Reference proteome</keyword>
<dbReference type="RefSeq" id="WP_148697817.1">
    <property type="nucleotide sequence ID" value="NZ_CP017834.1"/>
</dbReference>